<feature type="compositionally biased region" description="Basic and acidic residues" evidence="1">
    <location>
        <begin position="1"/>
        <end position="27"/>
    </location>
</feature>
<protein>
    <submittedName>
        <fullName evidence="2">Uncharacterized protein</fullName>
    </submittedName>
</protein>
<dbReference type="STRING" id="591205.SAMN05421538_101370"/>
<evidence type="ECO:0000256" key="1">
    <source>
        <dbReference type="SAM" id="MobiDB-lite"/>
    </source>
</evidence>
<accession>A0A1G6TTY2</accession>
<keyword evidence="3" id="KW-1185">Reference proteome</keyword>
<dbReference type="Pfam" id="PF19670">
    <property type="entry name" value="DUF6173"/>
    <property type="match status" value="1"/>
</dbReference>
<dbReference type="OrthoDB" id="7202559at2"/>
<dbReference type="InterPro" id="IPR046171">
    <property type="entry name" value="DUF6173"/>
</dbReference>
<evidence type="ECO:0000313" key="3">
    <source>
        <dbReference type="Proteomes" id="UP000199344"/>
    </source>
</evidence>
<proteinExistence type="predicted"/>
<dbReference type="Proteomes" id="UP000199344">
    <property type="component" value="Unassembled WGS sequence"/>
</dbReference>
<dbReference type="AlphaFoldDB" id="A0A1G6TTY2"/>
<name>A0A1G6TTY2_9RHOB</name>
<reference evidence="2 3" key="1">
    <citation type="submission" date="2016-10" db="EMBL/GenBank/DDBJ databases">
        <authorList>
            <person name="de Groot N.N."/>
        </authorList>
    </citation>
    <scope>NUCLEOTIDE SEQUENCE [LARGE SCALE GENOMIC DNA]</scope>
    <source>
        <strain evidence="2 3">DSM 22220</strain>
    </source>
</reference>
<gene>
    <name evidence="2" type="ORF">SAMN05421538_101370</name>
</gene>
<organism evidence="2 3">
    <name type="scientific">Paracoccus isoporae</name>
    <dbReference type="NCBI Taxonomy" id="591205"/>
    <lineage>
        <taxon>Bacteria</taxon>
        <taxon>Pseudomonadati</taxon>
        <taxon>Pseudomonadota</taxon>
        <taxon>Alphaproteobacteria</taxon>
        <taxon>Rhodobacterales</taxon>
        <taxon>Paracoccaceae</taxon>
        <taxon>Paracoccus</taxon>
    </lineage>
</organism>
<dbReference type="RefSeq" id="WP_090520332.1">
    <property type="nucleotide sequence ID" value="NZ_FNAH01000001.1"/>
</dbReference>
<sequence length="148" mass="16159">MGRKSSKSEKQNAKGKTAKPEQSEKEAAPPALAPVAEGHVVCDEADQAVMQAAKQVYDHLIARVKAFQESLPEKYELGIQLANFGGERAVHVRGMGYRNPNIIEFYGLLEGQTQVAVVQHVSQLNFMLVAVPPVAEQEPYRIGFGADI</sequence>
<dbReference type="EMBL" id="FNAH01000001">
    <property type="protein sequence ID" value="SDD32491.1"/>
    <property type="molecule type" value="Genomic_DNA"/>
</dbReference>
<evidence type="ECO:0000313" key="2">
    <source>
        <dbReference type="EMBL" id="SDD32491.1"/>
    </source>
</evidence>
<feature type="region of interest" description="Disordered" evidence="1">
    <location>
        <begin position="1"/>
        <end position="30"/>
    </location>
</feature>